<comment type="similarity">
    <text evidence="1 6 7">Belongs to the peptidase S8 family.</text>
</comment>
<reference evidence="10" key="1">
    <citation type="submission" date="2016-10" db="EMBL/GenBank/DDBJ databases">
        <authorList>
            <person name="Varghese N."/>
            <person name="Submissions S."/>
        </authorList>
    </citation>
    <scope>NUCLEOTIDE SEQUENCE [LARGE SCALE GENOMIC DNA]</scope>
    <source>
        <strain evidence="10">DSM 45789</strain>
    </source>
</reference>
<dbReference type="SUPFAM" id="SSF52743">
    <property type="entry name" value="Subtilisin-like"/>
    <property type="match status" value="1"/>
</dbReference>
<proteinExistence type="inferred from homology"/>
<evidence type="ECO:0000256" key="3">
    <source>
        <dbReference type="ARBA" id="ARBA00022801"/>
    </source>
</evidence>
<feature type="active site" description="Charge relay system" evidence="5 6">
    <location>
        <position position="369"/>
    </location>
</feature>
<evidence type="ECO:0000313" key="9">
    <source>
        <dbReference type="EMBL" id="SFS38136.1"/>
    </source>
</evidence>
<dbReference type="CDD" id="cd07487">
    <property type="entry name" value="Peptidases_S8_1"/>
    <property type="match status" value="1"/>
</dbReference>
<dbReference type="OrthoDB" id="9798386at2"/>
<evidence type="ECO:0000256" key="4">
    <source>
        <dbReference type="ARBA" id="ARBA00022825"/>
    </source>
</evidence>
<keyword evidence="4 6" id="KW-0720">Serine protease</keyword>
<dbReference type="PROSITE" id="PS00137">
    <property type="entry name" value="SUBTILASE_HIS"/>
    <property type="match status" value="1"/>
</dbReference>
<feature type="active site" description="Charge relay system" evidence="5 6">
    <location>
        <position position="195"/>
    </location>
</feature>
<organism evidence="9 10">
    <name type="scientific">Marininema halotolerans</name>
    <dbReference type="NCBI Taxonomy" id="1155944"/>
    <lineage>
        <taxon>Bacteria</taxon>
        <taxon>Bacillati</taxon>
        <taxon>Bacillota</taxon>
        <taxon>Bacilli</taxon>
        <taxon>Bacillales</taxon>
        <taxon>Thermoactinomycetaceae</taxon>
        <taxon>Marininema</taxon>
    </lineage>
</organism>
<dbReference type="InterPro" id="IPR023827">
    <property type="entry name" value="Peptidase_S8_Asp-AS"/>
</dbReference>
<evidence type="ECO:0000313" key="10">
    <source>
        <dbReference type="Proteomes" id="UP000198660"/>
    </source>
</evidence>
<dbReference type="PROSITE" id="PS00138">
    <property type="entry name" value="SUBTILASE_SER"/>
    <property type="match status" value="1"/>
</dbReference>
<name>A0A1I6PD69_9BACL</name>
<dbReference type="InterPro" id="IPR050131">
    <property type="entry name" value="Peptidase_S8_subtilisin-like"/>
</dbReference>
<feature type="active site" description="Charge relay system" evidence="5 6">
    <location>
        <position position="161"/>
    </location>
</feature>
<dbReference type="EMBL" id="FPAA01000001">
    <property type="protein sequence ID" value="SFS38136.1"/>
    <property type="molecule type" value="Genomic_DNA"/>
</dbReference>
<dbReference type="PRINTS" id="PR00723">
    <property type="entry name" value="SUBTILISIN"/>
</dbReference>
<protein>
    <submittedName>
        <fullName evidence="9">Serine protease AprX</fullName>
    </submittedName>
</protein>
<dbReference type="PROSITE" id="PS00136">
    <property type="entry name" value="SUBTILASE_ASP"/>
    <property type="match status" value="1"/>
</dbReference>
<keyword evidence="3 6" id="KW-0378">Hydrolase</keyword>
<dbReference type="Proteomes" id="UP000198660">
    <property type="component" value="Unassembled WGS sequence"/>
</dbReference>
<keyword evidence="10" id="KW-1185">Reference proteome</keyword>
<dbReference type="AlphaFoldDB" id="A0A1I6PD69"/>
<dbReference type="PROSITE" id="PS51892">
    <property type="entry name" value="SUBTILASE"/>
    <property type="match status" value="1"/>
</dbReference>
<keyword evidence="2 6" id="KW-0645">Protease</keyword>
<dbReference type="InterPro" id="IPR000209">
    <property type="entry name" value="Peptidase_S8/S53_dom"/>
</dbReference>
<sequence>MKMGRTLWIGAVMLLVFGLTFTNFTFASTVKTATPQQKLSKVLQAKMKEKSKNGKLSVIITLKKNSRDQKEKVSRLSGGKAYKNLPSIASNVTADQVNQLAAMSNVKRIDYDETVKAHMYKSTIWFGSHEVNKANRLNITGDGDGDPTHYSKEDATVAIIDTGIDNTHINLDGGKVIGWHDAVNGRTAPYDDQGHGTHVAGIAAGEGSREQNKGAAPGASLVGVKVLNAFGSGSMNQVLAGIDWVISNKDTYGIDVLNMSLGLAGSSNGQDSISLAVNRAAAAGIVPVVSAGNSGSREKTIGSPAAAKDAITVGAMSDPTRGGFTLATFSSRGPTADGRIKPDVSGPGVGIIAPKANSHDKYVAYSGTSMSSPYVAGTAALMVAANPSLTPAEVKSILMSTAHDMGPKGVDIYYGGGKVNSFGAVQVAKYGKETEGLFSTNLHFGAEDIPATGKIDTWRMNVQKLEEGVPISLTVIVPNWTSSSTTYRVNLYDPSGKLVKSSSSSSPQLNLVYQPTEKGEYKAQVTTTSGSGNYNIDLSAYSYPFDLVGDDQ</sequence>
<dbReference type="InterPro" id="IPR023828">
    <property type="entry name" value="Peptidase_S8_Ser-AS"/>
</dbReference>
<dbReference type="Gene3D" id="3.40.50.200">
    <property type="entry name" value="Peptidase S8/S53 domain"/>
    <property type="match status" value="1"/>
</dbReference>
<evidence type="ECO:0000256" key="5">
    <source>
        <dbReference type="PIRSR" id="PIRSR615500-1"/>
    </source>
</evidence>
<feature type="domain" description="Peptidase S8/S53" evidence="8">
    <location>
        <begin position="154"/>
        <end position="417"/>
    </location>
</feature>
<dbReference type="Gene3D" id="2.60.120.380">
    <property type="match status" value="1"/>
</dbReference>
<dbReference type="Pfam" id="PF00082">
    <property type="entry name" value="Peptidase_S8"/>
    <property type="match status" value="1"/>
</dbReference>
<dbReference type="PANTHER" id="PTHR43806">
    <property type="entry name" value="PEPTIDASE S8"/>
    <property type="match status" value="1"/>
</dbReference>
<accession>A0A1I6PD69</accession>
<evidence type="ECO:0000256" key="7">
    <source>
        <dbReference type="RuleBase" id="RU003355"/>
    </source>
</evidence>
<evidence type="ECO:0000256" key="1">
    <source>
        <dbReference type="ARBA" id="ARBA00011073"/>
    </source>
</evidence>
<dbReference type="GO" id="GO:0004252">
    <property type="term" value="F:serine-type endopeptidase activity"/>
    <property type="evidence" value="ECO:0007669"/>
    <property type="project" value="UniProtKB-UniRule"/>
</dbReference>
<evidence type="ECO:0000256" key="6">
    <source>
        <dbReference type="PROSITE-ProRule" id="PRU01240"/>
    </source>
</evidence>
<evidence type="ECO:0000256" key="2">
    <source>
        <dbReference type="ARBA" id="ARBA00022670"/>
    </source>
</evidence>
<dbReference type="InterPro" id="IPR015500">
    <property type="entry name" value="Peptidase_S8_subtilisin-rel"/>
</dbReference>
<dbReference type="InterPro" id="IPR022398">
    <property type="entry name" value="Peptidase_S8_His-AS"/>
</dbReference>
<gene>
    <name evidence="9" type="ORF">SAMN05444972_101514</name>
</gene>
<dbReference type="GO" id="GO:0006508">
    <property type="term" value="P:proteolysis"/>
    <property type="evidence" value="ECO:0007669"/>
    <property type="project" value="UniProtKB-KW"/>
</dbReference>
<dbReference type="InterPro" id="IPR036852">
    <property type="entry name" value="Peptidase_S8/S53_dom_sf"/>
</dbReference>
<evidence type="ECO:0000259" key="8">
    <source>
        <dbReference type="Pfam" id="PF00082"/>
    </source>
</evidence>
<dbReference type="PANTHER" id="PTHR43806:SF65">
    <property type="entry name" value="SERINE PROTEASE APRX"/>
    <property type="match status" value="1"/>
</dbReference>